<organism evidence="2 3">
    <name type="scientific">Limnobacter humi</name>
    <dbReference type="NCBI Taxonomy" id="1778671"/>
    <lineage>
        <taxon>Bacteria</taxon>
        <taxon>Pseudomonadati</taxon>
        <taxon>Pseudomonadota</taxon>
        <taxon>Betaproteobacteria</taxon>
        <taxon>Burkholderiales</taxon>
        <taxon>Burkholderiaceae</taxon>
        <taxon>Limnobacter</taxon>
    </lineage>
</organism>
<dbReference type="InterPro" id="IPR029058">
    <property type="entry name" value="AB_hydrolase_fold"/>
</dbReference>
<evidence type="ECO:0000313" key="3">
    <source>
        <dbReference type="Proteomes" id="UP001204142"/>
    </source>
</evidence>
<evidence type="ECO:0000259" key="1">
    <source>
        <dbReference type="Pfam" id="PF12697"/>
    </source>
</evidence>
<dbReference type="GO" id="GO:0016787">
    <property type="term" value="F:hydrolase activity"/>
    <property type="evidence" value="ECO:0007669"/>
    <property type="project" value="UniProtKB-KW"/>
</dbReference>
<keyword evidence="2" id="KW-0378">Hydrolase</keyword>
<dbReference type="RefSeq" id="WP_256764270.1">
    <property type="nucleotide sequence ID" value="NZ_JANIGO010000002.1"/>
</dbReference>
<dbReference type="Gene3D" id="3.40.50.1820">
    <property type="entry name" value="alpha/beta hydrolase"/>
    <property type="match status" value="1"/>
</dbReference>
<dbReference type="Proteomes" id="UP001204142">
    <property type="component" value="Unassembled WGS sequence"/>
</dbReference>
<sequence length="286" mass="31729">MKEHIGVESPFLQVTVDGVNLAYSDEGLGQPVICLHATAQGGRDFMYLRSKLRSISGIRVIVLDWPGHGRSGDDHEAFSAERCERLLLKFLDQLHIDRPLLIGNSIGGAAALRFAHAHPDRVKAVVACNPGGLAPINWVARIFCSFMARVAVLGRRNSPLFKPIFGLFCRALLRGPAAAEQRKRIIAAGKNNALVMQQAWVSFMQPSGDIRWMMPEIQRPVLFAWAKDDAVVSLKTSKAAIKRVPNHSLQLFSGGHCAYLEAPDEFFTHLCNFLDRLRTSQLDHVK</sequence>
<dbReference type="EMBL" id="JANIGO010000002">
    <property type="protein sequence ID" value="MCQ8896490.1"/>
    <property type="molecule type" value="Genomic_DNA"/>
</dbReference>
<dbReference type="PANTHER" id="PTHR43194">
    <property type="entry name" value="HYDROLASE ALPHA/BETA FOLD FAMILY"/>
    <property type="match status" value="1"/>
</dbReference>
<dbReference type="Pfam" id="PF12697">
    <property type="entry name" value="Abhydrolase_6"/>
    <property type="match status" value="1"/>
</dbReference>
<evidence type="ECO:0000313" key="2">
    <source>
        <dbReference type="EMBL" id="MCQ8896490.1"/>
    </source>
</evidence>
<dbReference type="InterPro" id="IPR000073">
    <property type="entry name" value="AB_hydrolase_1"/>
</dbReference>
<dbReference type="PRINTS" id="PR00412">
    <property type="entry name" value="EPOXHYDRLASE"/>
</dbReference>
<keyword evidence="3" id="KW-1185">Reference proteome</keyword>
<feature type="domain" description="AB hydrolase-1" evidence="1">
    <location>
        <begin position="32"/>
        <end position="267"/>
    </location>
</feature>
<proteinExistence type="predicted"/>
<accession>A0ABT1WG49</accession>
<dbReference type="InterPro" id="IPR000639">
    <property type="entry name" value="Epox_hydrolase-like"/>
</dbReference>
<comment type="caution">
    <text evidence="2">The sequence shown here is derived from an EMBL/GenBank/DDBJ whole genome shotgun (WGS) entry which is preliminary data.</text>
</comment>
<name>A0ABT1WG49_9BURK</name>
<protein>
    <submittedName>
        <fullName evidence="2">Alpha/beta hydrolase</fullName>
    </submittedName>
</protein>
<dbReference type="PRINTS" id="PR00111">
    <property type="entry name" value="ABHYDROLASE"/>
</dbReference>
<gene>
    <name evidence="2" type="ORF">NQT62_08605</name>
</gene>
<reference evidence="2 3" key="1">
    <citation type="submission" date="2022-07" db="EMBL/GenBank/DDBJ databases">
        <authorList>
            <person name="Xamxidin M."/>
            <person name="Wu M."/>
        </authorList>
    </citation>
    <scope>NUCLEOTIDE SEQUENCE [LARGE SCALE GENOMIC DNA]</scope>
    <source>
        <strain evidence="2 3">NBRC 111650</strain>
    </source>
</reference>
<dbReference type="InterPro" id="IPR050228">
    <property type="entry name" value="Carboxylesterase_BioH"/>
</dbReference>
<dbReference type="PANTHER" id="PTHR43194:SF5">
    <property type="entry name" value="PIMELOYL-[ACYL-CARRIER PROTEIN] METHYL ESTER ESTERASE"/>
    <property type="match status" value="1"/>
</dbReference>
<dbReference type="SUPFAM" id="SSF53474">
    <property type="entry name" value="alpha/beta-Hydrolases"/>
    <property type="match status" value="1"/>
</dbReference>